<dbReference type="PANTHER" id="PTHR43705:SF1">
    <property type="entry name" value="HYDROXYACYLGLUTATHIONE HYDROLASE GLOB"/>
    <property type="match status" value="1"/>
</dbReference>
<dbReference type="InterPro" id="IPR032282">
    <property type="entry name" value="HAGH_C"/>
</dbReference>
<dbReference type="InterPro" id="IPR035680">
    <property type="entry name" value="Clx_II_MBL"/>
</dbReference>
<accession>A0A2I7N422</accession>
<comment type="cofactor">
    <cofactor evidence="7">
        <name>Zn(2+)</name>
        <dbReference type="ChEBI" id="CHEBI:29105"/>
    </cofactor>
    <text evidence="7">Binds 2 Zn(2+) ions per subunit.</text>
</comment>
<evidence type="ECO:0000256" key="1">
    <source>
        <dbReference type="ARBA" id="ARBA00001623"/>
    </source>
</evidence>
<evidence type="ECO:0000313" key="9">
    <source>
        <dbReference type="EMBL" id="AUR51181.1"/>
    </source>
</evidence>
<comment type="subunit">
    <text evidence="7">Monomer.</text>
</comment>
<dbReference type="Pfam" id="PF16123">
    <property type="entry name" value="HAGH_C"/>
    <property type="match status" value="1"/>
</dbReference>
<dbReference type="SUPFAM" id="SSF56281">
    <property type="entry name" value="Metallo-hydrolase/oxidoreductase"/>
    <property type="match status" value="1"/>
</dbReference>
<keyword evidence="5 7" id="KW-0378">Hydrolase</keyword>
<dbReference type="PROSITE" id="PS00743">
    <property type="entry name" value="BETA_LACTAMASE_B_1"/>
    <property type="match status" value="1"/>
</dbReference>
<dbReference type="UniPathway" id="UPA00619">
    <property type="reaction ID" value="UER00676"/>
</dbReference>
<keyword evidence="10" id="KW-1185">Reference proteome</keyword>
<dbReference type="GO" id="GO:0019243">
    <property type="term" value="P:methylglyoxal catabolic process to D-lactate via S-lactoyl-glutathione"/>
    <property type="evidence" value="ECO:0007669"/>
    <property type="project" value="UniProtKB-UniRule"/>
</dbReference>
<dbReference type="InterPro" id="IPR036866">
    <property type="entry name" value="RibonucZ/Hydroxyglut_hydro"/>
</dbReference>
<dbReference type="AlphaFoldDB" id="A0A2I7N422"/>
<feature type="binding site" evidence="7">
    <location>
        <position position="58"/>
    </location>
    <ligand>
        <name>Zn(2+)</name>
        <dbReference type="ChEBI" id="CHEBI:29105"/>
        <label>2</label>
    </ligand>
</feature>
<dbReference type="Gene3D" id="3.60.15.10">
    <property type="entry name" value="Ribonuclease Z/Hydroxyacylglutathione hydrolase-like"/>
    <property type="match status" value="1"/>
</dbReference>
<dbReference type="PANTHER" id="PTHR43705">
    <property type="entry name" value="HYDROXYACYLGLUTATHIONE HYDROLASE"/>
    <property type="match status" value="1"/>
</dbReference>
<comment type="catalytic activity">
    <reaction evidence="1 7">
        <text>an S-(2-hydroxyacyl)glutathione + H2O = a 2-hydroxy carboxylate + glutathione + H(+)</text>
        <dbReference type="Rhea" id="RHEA:21864"/>
        <dbReference type="ChEBI" id="CHEBI:15377"/>
        <dbReference type="ChEBI" id="CHEBI:15378"/>
        <dbReference type="ChEBI" id="CHEBI:57925"/>
        <dbReference type="ChEBI" id="CHEBI:58896"/>
        <dbReference type="ChEBI" id="CHEBI:71261"/>
        <dbReference type="EC" id="3.1.2.6"/>
    </reaction>
</comment>
<feature type="binding site" evidence="7">
    <location>
        <position position="54"/>
    </location>
    <ligand>
        <name>Zn(2+)</name>
        <dbReference type="ChEBI" id="CHEBI:29105"/>
        <label>1</label>
    </ligand>
</feature>
<dbReference type="NCBIfam" id="TIGR03413">
    <property type="entry name" value="GSH_gloB"/>
    <property type="match status" value="1"/>
</dbReference>
<dbReference type="GO" id="GO:0017001">
    <property type="term" value="P:antibiotic catabolic process"/>
    <property type="evidence" value="ECO:0007669"/>
    <property type="project" value="InterPro"/>
</dbReference>
<name>A0A2I7N422_9NEIS</name>
<evidence type="ECO:0000256" key="7">
    <source>
        <dbReference type="HAMAP-Rule" id="MF_01374"/>
    </source>
</evidence>
<dbReference type="InterPro" id="IPR017782">
    <property type="entry name" value="Hydroxyacylglutathione_Hdrlase"/>
</dbReference>
<dbReference type="InterPro" id="IPR050110">
    <property type="entry name" value="Glyoxalase_II_hydrolase"/>
</dbReference>
<keyword evidence="4 7" id="KW-0479">Metal-binding</keyword>
<dbReference type="CDD" id="cd07723">
    <property type="entry name" value="hydroxyacylglutathione_hydrolase_MBL-fold"/>
    <property type="match status" value="1"/>
</dbReference>
<feature type="binding site" evidence="7">
    <location>
        <position position="160"/>
    </location>
    <ligand>
        <name>Zn(2+)</name>
        <dbReference type="ChEBI" id="CHEBI:29105"/>
        <label>2</label>
    </ligand>
</feature>
<feature type="binding site" evidence="7">
    <location>
        <position position="104"/>
    </location>
    <ligand>
        <name>Zn(2+)</name>
        <dbReference type="ChEBI" id="CHEBI:29105"/>
        <label>1</label>
    </ligand>
</feature>
<feature type="domain" description="Metallo-beta-lactamase" evidence="8">
    <location>
        <begin position="13"/>
        <end position="160"/>
    </location>
</feature>
<dbReference type="Proteomes" id="UP000236655">
    <property type="component" value="Chromosome"/>
</dbReference>
<feature type="binding site" evidence="7">
    <location>
        <position position="56"/>
    </location>
    <ligand>
        <name>Zn(2+)</name>
        <dbReference type="ChEBI" id="CHEBI:29105"/>
        <label>1</label>
    </ligand>
</feature>
<sequence>MNYQIKALRALNDNYIWVIYNQKSAIVVDPTLTESVDEFLQQNNLHLDSILLTHGHSDHIGGVAGLVNKYSPQIVDNFSDQLTDASNVQIDGFPQIQVILTPGHMYEHVCYLFDNKHLFCGDTLFSLGCGRVFTNDYQLMYDSLAKLKRLDNNVLFYPAHEYTLNNLRFTLELDNENQEYYADFINKIDSKLFEKQNSLPTVLSDELKYNLFLRDNDARLWSVVGKKSESVITNGFEYFKQLRMIRNNF</sequence>
<dbReference type="OrthoDB" id="9802248at2"/>
<dbReference type="KEGG" id="nba:CUN60_02305"/>
<dbReference type="RefSeq" id="WP_102950481.1">
    <property type="nucleotide sequence ID" value="NZ_CP024847.1"/>
</dbReference>
<evidence type="ECO:0000256" key="3">
    <source>
        <dbReference type="ARBA" id="ARBA00006759"/>
    </source>
</evidence>
<protein>
    <recommendedName>
        <fullName evidence="7">Hydroxyacylglutathione hydrolase</fullName>
        <ecNumber evidence="7">3.1.2.6</ecNumber>
    </recommendedName>
    <alternativeName>
        <fullName evidence="7">Glyoxalase II</fullName>
        <shortName evidence="7">Glx II</shortName>
    </alternativeName>
</protein>
<evidence type="ECO:0000256" key="5">
    <source>
        <dbReference type="ARBA" id="ARBA00022801"/>
    </source>
</evidence>
<feature type="binding site" evidence="7">
    <location>
        <position position="122"/>
    </location>
    <ligand>
        <name>Zn(2+)</name>
        <dbReference type="ChEBI" id="CHEBI:29105"/>
        <label>2</label>
    </ligand>
</feature>
<dbReference type="SMART" id="SM00849">
    <property type="entry name" value="Lactamase_B"/>
    <property type="match status" value="1"/>
</dbReference>
<dbReference type="Pfam" id="PF00753">
    <property type="entry name" value="Lactamase_B"/>
    <property type="match status" value="2"/>
</dbReference>
<reference evidence="10" key="1">
    <citation type="submission" date="2017-11" db="EMBL/GenBank/DDBJ databases">
        <authorList>
            <person name="Chan K.G."/>
            <person name="Lee L.S."/>
        </authorList>
    </citation>
    <scope>NUCLEOTIDE SEQUENCE [LARGE SCALE GENOMIC DNA]</scope>
    <source>
        <strain evidence="10">DSM 100970</strain>
    </source>
</reference>
<dbReference type="InterPro" id="IPR001279">
    <property type="entry name" value="Metallo-B-lactamas"/>
</dbReference>
<comment type="function">
    <text evidence="7">Thiolesterase that catalyzes the hydrolysis of S-D-lactoyl-glutathione to form glutathione and D-lactic acid.</text>
</comment>
<feature type="binding site" evidence="7">
    <location>
        <position position="59"/>
    </location>
    <ligand>
        <name>Zn(2+)</name>
        <dbReference type="ChEBI" id="CHEBI:29105"/>
        <label>2</label>
    </ligand>
</feature>
<dbReference type="HAMAP" id="MF_01374">
    <property type="entry name" value="Glyoxalase_2"/>
    <property type="match status" value="1"/>
</dbReference>
<comment type="similarity">
    <text evidence="3 7">Belongs to the metallo-beta-lactamase superfamily. Glyoxalase II family.</text>
</comment>
<proteinExistence type="inferred from homology"/>
<evidence type="ECO:0000256" key="2">
    <source>
        <dbReference type="ARBA" id="ARBA00004963"/>
    </source>
</evidence>
<gene>
    <name evidence="7 9" type="primary">gloB</name>
    <name evidence="9" type="ORF">CUN60_02305</name>
</gene>
<evidence type="ECO:0000313" key="10">
    <source>
        <dbReference type="Proteomes" id="UP000236655"/>
    </source>
</evidence>
<evidence type="ECO:0000259" key="8">
    <source>
        <dbReference type="SMART" id="SM00849"/>
    </source>
</evidence>
<dbReference type="GO" id="GO:0008270">
    <property type="term" value="F:zinc ion binding"/>
    <property type="evidence" value="ECO:0007669"/>
    <property type="project" value="InterPro"/>
</dbReference>
<dbReference type="InterPro" id="IPR001018">
    <property type="entry name" value="Beta-lactamase_class-B_CS"/>
</dbReference>
<dbReference type="GO" id="GO:0004416">
    <property type="term" value="F:hydroxyacylglutathione hydrolase activity"/>
    <property type="evidence" value="ECO:0007669"/>
    <property type="project" value="UniProtKB-UniRule"/>
</dbReference>
<dbReference type="GO" id="GO:0008800">
    <property type="term" value="F:beta-lactamase activity"/>
    <property type="evidence" value="ECO:0007669"/>
    <property type="project" value="InterPro"/>
</dbReference>
<evidence type="ECO:0000256" key="4">
    <source>
        <dbReference type="ARBA" id="ARBA00022723"/>
    </source>
</evidence>
<feature type="binding site" evidence="7">
    <location>
        <position position="122"/>
    </location>
    <ligand>
        <name>Zn(2+)</name>
        <dbReference type="ChEBI" id="CHEBI:29105"/>
        <label>1</label>
    </ligand>
</feature>
<comment type="pathway">
    <text evidence="2 7">Secondary metabolite metabolism; methylglyoxal degradation; (R)-lactate from methylglyoxal: step 2/2.</text>
</comment>
<keyword evidence="6 7" id="KW-0862">Zinc</keyword>
<evidence type="ECO:0000256" key="6">
    <source>
        <dbReference type="ARBA" id="ARBA00022833"/>
    </source>
</evidence>
<dbReference type="EC" id="3.1.2.6" evidence="7"/>
<organism evidence="9 10">
    <name type="scientific">Aquella oligotrophica</name>
    <dbReference type="NCBI Taxonomy" id="2067065"/>
    <lineage>
        <taxon>Bacteria</taxon>
        <taxon>Pseudomonadati</taxon>
        <taxon>Pseudomonadota</taxon>
        <taxon>Betaproteobacteria</taxon>
        <taxon>Neisseriales</taxon>
        <taxon>Neisseriaceae</taxon>
        <taxon>Aquella</taxon>
    </lineage>
</organism>
<dbReference type="EMBL" id="CP024847">
    <property type="protein sequence ID" value="AUR51181.1"/>
    <property type="molecule type" value="Genomic_DNA"/>
</dbReference>